<dbReference type="SUPFAM" id="SSF52218">
    <property type="entry name" value="Flavoproteins"/>
    <property type="match status" value="1"/>
</dbReference>
<accession>A0ABS9CMP1</accession>
<gene>
    <name evidence="1" type="ORF">JQM67_06950</name>
</gene>
<dbReference type="EMBL" id="JAFBIT010000002">
    <property type="protein sequence ID" value="MCF2652334.1"/>
    <property type="molecule type" value="Genomic_DNA"/>
</dbReference>
<sequence length="138" mass="14680">MKAKSLHYSKGGSVQPIASEIGRVMQCVCDQIPPAYPCEGEKVVFIGIEMNGKLPGPVDHFCKDLNPTRTKGVAFYVLNSTGNTAGLDSIIATMKKNGVETVGEPLGIAVKGGLFKKGTPTEADIKKALDWADKIAKM</sequence>
<proteinExistence type="predicted"/>
<reference evidence="1 2" key="1">
    <citation type="submission" date="2020-12" db="EMBL/GenBank/DDBJ databases">
        <title>Whole genome sequences of gut porcine anaerobes.</title>
        <authorList>
            <person name="Kubasova T."/>
            <person name="Jahodarova E."/>
            <person name="Rychlik I."/>
        </authorList>
    </citation>
    <scope>NUCLEOTIDE SEQUENCE [LARGE SCALE GENOMIC DNA]</scope>
    <source>
        <strain evidence="1 2">An867</strain>
    </source>
</reference>
<evidence type="ECO:0000313" key="2">
    <source>
        <dbReference type="Proteomes" id="UP001299220"/>
    </source>
</evidence>
<dbReference type="InterPro" id="IPR029039">
    <property type="entry name" value="Flavoprotein-like_sf"/>
</dbReference>
<comment type="caution">
    <text evidence="1">The sequence shown here is derived from an EMBL/GenBank/DDBJ whole genome shotgun (WGS) entry which is preliminary data.</text>
</comment>
<keyword evidence="2" id="KW-1185">Reference proteome</keyword>
<evidence type="ECO:0008006" key="3">
    <source>
        <dbReference type="Google" id="ProtNLM"/>
    </source>
</evidence>
<evidence type="ECO:0000313" key="1">
    <source>
        <dbReference type="EMBL" id="MCF2652334.1"/>
    </source>
</evidence>
<organism evidence="1 2">
    <name type="scientific">Anaeromassilibacillus senegalensis</name>
    <dbReference type="NCBI Taxonomy" id="1673717"/>
    <lineage>
        <taxon>Bacteria</taxon>
        <taxon>Bacillati</taxon>
        <taxon>Bacillota</taxon>
        <taxon>Clostridia</taxon>
        <taxon>Eubacteriales</taxon>
        <taxon>Acutalibacteraceae</taxon>
        <taxon>Anaeromassilibacillus</taxon>
    </lineage>
</organism>
<dbReference type="Proteomes" id="UP001299220">
    <property type="component" value="Unassembled WGS sequence"/>
</dbReference>
<dbReference type="Gene3D" id="3.40.50.360">
    <property type="match status" value="1"/>
</dbReference>
<protein>
    <recommendedName>
        <fullName evidence="3">Flavodoxin-like domain-containing protein</fullName>
    </recommendedName>
</protein>
<dbReference type="RefSeq" id="WP_235323392.1">
    <property type="nucleotide sequence ID" value="NZ_JAFBIT010000002.1"/>
</dbReference>
<name>A0ABS9CMP1_9FIRM</name>